<dbReference type="AlphaFoldDB" id="A0A0E0PQP0"/>
<dbReference type="PANTHER" id="PTHR34710:SF20">
    <property type="entry name" value="OS10G0550200 PROTEIN"/>
    <property type="match status" value="1"/>
</dbReference>
<dbReference type="PANTHER" id="PTHR34710">
    <property type="entry name" value="OS03G0834100 PROTEIN"/>
    <property type="match status" value="1"/>
</dbReference>
<protein>
    <submittedName>
        <fullName evidence="2">Uncharacterized protein</fullName>
    </submittedName>
</protein>
<keyword evidence="3" id="KW-1185">Reference proteome</keyword>
<dbReference type="HOGENOM" id="CLU_087814_0_0_1"/>
<evidence type="ECO:0000313" key="3">
    <source>
        <dbReference type="Proteomes" id="UP000008022"/>
    </source>
</evidence>
<sequence length="237" mass="25760">MERRVAFRWGGEALLAPAAAAAFRSVGTTTMDCGENYSIDRGTGPVLATPADISGAATDISHKDQDSGRLPSSHLHRQSESWATHGSDKEKEDEEVVQAKNEEVDSFIAAAEKTGPPQQNIDCTAAARRQANNYAKVALEHYNKDENNKIQYRFIKALKICYDPKSNGLVPTCMVSLEENNRIGGLLGVGFVGCPDLLNPPVDNDHCYACDDRLKHPKDGTLFKGGHVAATGFYTSY</sequence>
<dbReference type="OMA" id="SESWATH"/>
<organism evidence="2 3">
    <name type="scientific">Oryza rufipogon</name>
    <name type="common">Brownbeard rice</name>
    <name type="synonym">Asian wild rice</name>
    <dbReference type="NCBI Taxonomy" id="4529"/>
    <lineage>
        <taxon>Eukaryota</taxon>
        <taxon>Viridiplantae</taxon>
        <taxon>Streptophyta</taxon>
        <taxon>Embryophyta</taxon>
        <taxon>Tracheophyta</taxon>
        <taxon>Spermatophyta</taxon>
        <taxon>Magnoliopsida</taxon>
        <taxon>Liliopsida</taxon>
        <taxon>Poales</taxon>
        <taxon>Poaceae</taxon>
        <taxon>BOP clade</taxon>
        <taxon>Oryzoideae</taxon>
        <taxon>Oryzeae</taxon>
        <taxon>Oryzinae</taxon>
        <taxon>Oryza</taxon>
    </lineage>
</organism>
<accession>A0A0E0PQP0</accession>
<reference evidence="3" key="1">
    <citation type="submission" date="2013-06" db="EMBL/GenBank/DDBJ databases">
        <authorList>
            <person name="Zhao Q."/>
        </authorList>
    </citation>
    <scope>NUCLEOTIDE SEQUENCE</scope>
    <source>
        <strain evidence="3">cv. W1943</strain>
    </source>
</reference>
<name>A0A0E0PQP0_ORYRU</name>
<reference evidence="2" key="2">
    <citation type="submission" date="2015-06" db="UniProtKB">
        <authorList>
            <consortium name="EnsemblPlants"/>
        </authorList>
    </citation>
    <scope>IDENTIFICATION</scope>
</reference>
<dbReference type="Gramene" id="ORUFI05G26210.1">
    <property type="protein sequence ID" value="ORUFI05G26210.1"/>
    <property type="gene ID" value="ORUFI05G26210"/>
</dbReference>
<dbReference type="EnsemblPlants" id="ORUFI05G26210.1">
    <property type="protein sequence ID" value="ORUFI05G26210.1"/>
    <property type="gene ID" value="ORUFI05G26210"/>
</dbReference>
<evidence type="ECO:0000256" key="1">
    <source>
        <dbReference type="SAM" id="MobiDB-lite"/>
    </source>
</evidence>
<feature type="region of interest" description="Disordered" evidence="1">
    <location>
        <begin position="58"/>
        <end position="95"/>
    </location>
</feature>
<evidence type="ECO:0000313" key="2">
    <source>
        <dbReference type="EnsemblPlants" id="ORUFI05G26210.1"/>
    </source>
</evidence>
<dbReference type="Proteomes" id="UP000008022">
    <property type="component" value="Unassembled WGS sequence"/>
</dbReference>
<proteinExistence type="predicted"/>